<accession>A0A0G1WEJ0</accession>
<organism evidence="2 3">
    <name type="scientific">Candidatus Gottesmanbacteria bacterium GW2011_GWA2_47_9</name>
    <dbReference type="NCBI Taxonomy" id="1618445"/>
    <lineage>
        <taxon>Bacteria</taxon>
        <taxon>Candidatus Gottesmaniibacteriota</taxon>
    </lineage>
</organism>
<keyword evidence="1" id="KW-1133">Transmembrane helix</keyword>
<evidence type="ECO:0000313" key="2">
    <source>
        <dbReference type="EMBL" id="KKU88743.1"/>
    </source>
</evidence>
<reference evidence="2 3" key="1">
    <citation type="journal article" date="2015" name="Nature">
        <title>rRNA introns, odd ribosomes, and small enigmatic genomes across a large radiation of phyla.</title>
        <authorList>
            <person name="Brown C.T."/>
            <person name="Hug L.A."/>
            <person name="Thomas B.C."/>
            <person name="Sharon I."/>
            <person name="Castelle C.J."/>
            <person name="Singh A."/>
            <person name="Wilkins M.J."/>
            <person name="Williams K.H."/>
            <person name="Banfield J.F."/>
        </authorList>
    </citation>
    <scope>NUCLEOTIDE SEQUENCE [LARGE SCALE GENOMIC DNA]</scope>
</reference>
<keyword evidence="1" id="KW-0472">Membrane</keyword>
<evidence type="ECO:0000256" key="1">
    <source>
        <dbReference type="SAM" id="Phobius"/>
    </source>
</evidence>
<gene>
    <name evidence="2" type="ORF">UY16_C0002G0015</name>
</gene>
<keyword evidence="1" id="KW-0812">Transmembrane</keyword>
<proteinExistence type="predicted"/>
<protein>
    <recommendedName>
        <fullName evidence="4">Polymerase nucleotidyl transferase domain-containing protein</fullName>
    </recommendedName>
</protein>
<feature type="transmembrane region" description="Helical" evidence="1">
    <location>
        <begin position="131"/>
        <end position="147"/>
    </location>
</feature>
<feature type="transmembrane region" description="Helical" evidence="1">
    <location>
        <begin position="92"/>
        <end position="111"/>
    </location>
</feature>
<evidence type="ECO:0000313" key="3">
    <source>
        <dbReference type="Proteomes" id="UP000034739"/>
    </source>
</evidence>
<evidence type="ECO:0008006" key="4">
    <source>
        <dbReference type="Google" id="ProtNLM"/>
    </source>
</evidence>
<sequence length="306" mass="35580">MKRLSLRDGIITTVAYADIFGYPLTLEELAMWFPLKRSHLAQQGETLKRLKRSRVAGVDYYGLHSVSQLVSVRHKREIWSKKKMEFAKRIGWWFRFVPTISLVGVTGGLAMANAKKQDDIDLFFVTKKGTLWVSRLVTTLIAELLGVRRRPKDTKVMNKVCLNMFMAEDAAALPPKERDLFAAHEVLQMVPLWERDGTYQKFLAANSWVKKFLPNAWKEKYEMINVQCTMRGIRVFLDIVHFTLRIIEPIARFVQLWYMRNRRTNEVISGSIIRFHPTDARVWVRDALGARLARYNIPLDKVFCGS</sequence>
<name>A0A0G1WEJ0_9BACT</name>
<dbReference type="EMBL" id="LCOY01000002">
    <property type="protein sequence ID" value="KKU88743.1"/>
    <property type="molecule type" value="Genomic_DNA"/>
</dbReference>
<dbReference type="Proteomes" id="UP000034739">
    <property type="component" value="Unassembled WGS sequence"/>
</dbReference>
<dbReference type="AlphaFoldDB" id="A0A0G1WEJ0"/>
<comment type="caution">
    <text evidence="2">The sequence shown here is derived from an EMBL/GenBank/DDBJ whole genome shotgun (WGS) entry which is preliminary data.</text>
</comment>